<keyword evidence="3" id="KW-1185">Reference proteome</keyword>
<protein>
    <submittedName>
        <fullName evidence="2">Envelope-like protein</fullName>
    </submittedName>
</protein>
<comment type="caution">
    <text evidence="2">The sequence shown here is derived from an EMBL/GenBank/DDBJ whole genome shotgun (WGS) entry which is preliminary data.</text>
</comment>
<name>A0A392TP56_9FABA</name>
<dbReference type="AlphaFoldDB" id="A0A392TP56"/>
<dbReference type="EMBL" id="LXQA010609641">
    <property type="protein sequence ID" value="MCI61950.1"/>
    <property type="molecule type" value="Genomic_DNA"/>
</dbReference>
<evidence type="ECO:0000313" key="3">
    <source>
        <dbReference type="Proteomes" id="UP000265520"/>
    </source>
</evidence>
<evidence type="ECO:0000256" key="1">
    <source>
        <dbReference type="SAM" id="MobiDB-lite"/>
    </source>
</evidence>
<reference evidence="2 3" key="1">
    <citation type="journal article" date="2018" name="Front. Plant Sci.">
        <title>Red Clover (Trifolium pratense) and Zigzag Clover (T. medium) - A Picture of Genomic Similarities and Differences.</title>
        <authorList>
            <person name="Dluhosova J."/>
            <person name="Istvanek J."/>
            <person name="Nedelnik J."/>
            <person name="Repkova J."/>
        </authorList>
    </citation>
    <scope>NUCLEOTIDE SEQUENCE [LARGE SCALE GENOMIC DNA]</scope>
    <source>
        <strain evidence="3">cv. 10/8</strain>
        <tissue evidence="2">Leaf</tissue>
    </source>
</reference>
<feature type="non-terminal residue" evidence="2">
    <location>
        <position position="87"/>
    </location>
</feature>
<feature type="region of interest" description="Disordered" evidence="1">
    <location>
        <begin position="1"/>
        <end position="22"/>
    </location>
</feature>
<evidence type="ECO:0000313" key="2">
    <source>
        <dbReference type="EMBL" id="MCI61950.1"/>
    </source>
</evidence>
<accession>A0A392TP56</accession>
<proteinExistence type="predicted"/>
<organism evidence="2 3">
    <name type="scientific">Trifolium medium</name>
    <dbReference type="NCBI Taxonomy" id="97028"/>
    <lineage>
        <taxon>Eukaryota</taxon>
        <taxon>Viridiplantae</taxon>
        <taxon>Streptophyta</taxon>
        <taxon>Embryophyta</taxon>
        <taxon>Tracheophyta</taxon>
        <taxon>Spermatophyta</taxon>
        <taxon>Magnoliopsida</taxon>
        <taxon>eudicotyledons</taxon>
        <taxon>Gunneridae</taxon>
        <taxon>Pentapetalae</taxon>
        <taxon>rosids</taxon>
        <taxon>fabids</taxon>
        <taxon>Fabales</taxon>
        <taxon>Fabaceae</taxon>
        <taxon>Papilionoideae</taxon>
        <taxon>50 kb inversion clade</taxon>
        <taxon>NPAAA clade</taxon>
        <taxon>Hologalegina</taxon>
        <taxon>IRL clade</taxon>
        <taxon>Trifolieae</taxon>
        <taxon>Trifolium</taxon>
    </lineage>
</organism>
<feature type="compositionally biased region" description="Basic and acidic residues" evidence="1">
    <location>
        <begin position="1"/>
        <end position="12"/>
    </location>
</feature>
<dbReference type="Proteomes" id="UP000265520">
    <property type="component" value="Unassembled WGS sequence"/>
</dbReference>
<sequence length="87" mass="9639">SDSDFDAEKDAPSIKPPAKKAMSGKKIAADIEEFPCDNVSFHLSSYAQRCGIICKRRFALERELGKNILEREDIVSLIKNAGLIKTV</sequence>
<feature type="non-terminal residue" evidence="2">
    <location>
        <position position="1"/>
    </location>
</feature>